<gene>
    <name evidence="1" type="ORF">INT48_004174</name>
</gene>
<evidence type="ECO:0000313" key="2">
    <source>
        <dbReference type="Proteomes" id="UP000613177"/>
    </source>
</evidence>
<dbReference type="Proteomes" id="UP000613177">
    <property type="component" value="Unassembled WGS sequence"/>
</dbReference>
<accession>A0A8H7SUP2</accession>
<dbReference type="AlphaFoldDB" id="A0A8H7SUP2"/>
<organism evidence="1 2">
    <name type="scientific">Thamnidium elegans</name>
    <dbReference type="NCBI Taxonomy" id="101142"/>
    <lineage>
        <taxon>Eukaryota</taxon>
        <taxon>Fungi</taxon>
        <taxon>Fungi incertae sedis</taxon>
        <taxon>Mucoromycota</taxon>
        <taxon>Mucoromycotina</taxon>
        <taxon>Mucoromycetes</taxon>
        <taxon>Mucorales</taxon>
        <taxon>Mucorineae</taxon>
        <taxon>Mucoraceae</taxon>
        <taxon>Thamnidium</taxon>
    </lineage>
</organism>
<evidence type="ECO:0000313" key="1">
    <source>
        <dbReference type="EMBL" id="KAG2234736.1"/>
    </source>
</evidence>
<proteinExistence type="predicted"/>
<keyword evidence="2" id="KW-1185">Reference proteome</keyword>
<dbReference type="EMBL" id="JAEPRE010000047">
    <property type="protein sequence ID" value="KAG2234736.1"/>
    <property type="molecule type" value="Genomic_DNA"/>
</dbReference>
<sequence length="124" mass="14171">MKSKHASTPNTSIITLTTLSQTTISSSLSAYDNEDDDYVLDDIGMESNSDIMEEMCTPINILEESSALSTNAMNLDEDYNWQPDTINSSKIDFNHHHRSHLTENPHYGFLYRAPLLRERYLNIL</sequence>
<comment type="caution">
    <text evidence="1">The sequence shown here is derived from an EMBL/GenBank/DDBJ whole genome shotgun (WGS) entry which is preliminary data.</text>
</comment>
<reference evidence="1" key="1">
    <citation type="submission" date="2021-01" db="EMBL/GenBank/DDBJ databases">
        <title>Metabolic potential, ecology and presence of endohyphal bacteria is reflected in genomic diversity of Mucoromycotina.</title>
        <authorList>
            <person name="Muszewska A."/>
            <person name="Okrasinska A."/>
            <person name="Steczkiewicz K."/>
            <person name="Drgas O."/>
            <person name="Orlowska M."/>
            <person name="Perlinska-Lenart U."/>
            <person name="Aleksandrzak-Piekarczyk T."/>
            <person name="Szatraj K."/>
            <person name="Zielenkiewicz U."/>
            <person name="Pilsyk S."/>
            <person name="Malc E."/>
            <person name="Mieczkowski P."/>
            <person name="Kruszewska J.S."/>
            <person name="Biernat P."/>
            <person name="Pawlowska J."/>
        </authorList>
    </citation>
    <scope>NUCLEOTIDE SEQUENCE</scope>
    <source>
        <strain evidence="1">WA0000018081</strain>
    </source>
</reference>
<name>A0A8H7SUP2_9FUNG</name>
<protein>
    <submittedName>
        <fullName evidence="1">Uncharacterized protein</fullName>
    </submittedName>
</protein>